<dbReference type="Gene3D" id="3.40.1610.10">
    <property type="entry name" value="CV3147-like domain"/>
    <property type="match status" value="1"/>
</dbReference>
<evidence type="ECO:0000313" key="3">
    <source>
        <dbReference type="EMBL" id="SMX67906.1"/>
    </source>
</evidence>
<dbReference type="InterPro" id="IPR048350">
    <property type="entry name" value="S-Me-THD-like_C"/>
</dbReference>
<feature type="domain" description="S-Me-THD N-terminal" evidence="1">
    <location>
        <begin position="19"/>
        <end position="175"/>
    </location>
</feature>
<dbReference type="AlphaFoldDB" id="A0A2H1HYK7"/>
<dbReference type="Pfam" id="PF20906">
    <property type="entry name" value="S-Me-THD_C"/>
    <property type="match status" value="1"/>
</dbReference>
<accession>A0A2H1HYK7</accession>
<dbReference type="InterPro" id="IPR010318">
    <property type="entry name" value="S-Me-THD_N"/>
</dbReference>
<dbReference type="Proteomes" id="UP000234641">
    <property type="component" value="Unassembled WGS sequence"/>
</dbReference>
<protein>
    <recommendedName>
        <fullName evidence="5">DUF917 domain-containing protein</fullName>
    </recommendedName>
</protein>
<dbReference type="Pfam" id="PF06032">
    <property type="entry name" value="S-Me-THD_N"/>
    <property type="match status" value="1"/>
</dbReference>
<dbReference type="InterPro" id="IPR027479">
    <property type="entry name" value="S-Me-THD_N_sf"/>
</dbReference>
<gene>
    <name evidence="3" type="ORF">BLIN9172_00603</name>
</gene>
<proteinExistence type="predicted"/>
<sequence>MSMTGTDTVSPQTRQILPEDCPDFAAGAAILGTGGGGDPHIGMLMAQAALDKHGPADLVKLEDVPDDAVVIPVAMMGAPTVMVEKLASAEQFVESIRAIAKYLGVEPTHIACMEAGGVNSMIPMAAAAELGLPLIDADGMGRAFPELQMVLATLSGVQAAPMSISDEKGNTIVLETVSNKWAERLARTATVEMGCSTIVSLYAMTGEQVKGAFVPGTLSLCRELGECISYSRHHAGSAKDAVIARLGAVQIAEGKISDVERRTTSGFARGRAELRTADGPVEIEFQNENLLVRRGDEVVATTPDLIIGLDTDTGEAMTTEQLRFGTRISLIVAPADERWHSEGGLELAGPRYFGYDTDPVRPIEFTQS</sequence>
<reference evidence="3 4" key="1">
    <citation type="submission" date="2017-03" db="EMBL/GenBank/DDBJ databases">
        <authorList>
            <person name="Afonso C.L."/>
            <person name="Miller P.J."/>
            <person name="Scott M.A."/>
            <person name="Spackman E."/>
            <person name="Goraichik I."/>
            <person name="Dimitrov K.M."/>
            <person name="Suarez D.L."/>
            <person name="Swayne D.E."/>
        </authorList>
    </citation>
    <scope>NUCLEOTIDE SEQUENCE [LARGE SCALE GENOMIC DNA]</scope>
    <source>
        <strain evidence="3 4">ATCC 9172</strain>
    </source>
</reference>
<evidence type="ECO:0008006" key="5">
    <source>
        <dbReference type="Google" id="ProtNLM"/>
    </source>
</evidence>
<dbReference type="SUPFAM" id="SSF160991">
    <property type="entry name" value="CV3147-like"/>
    <property type="match status" value="1"/>
</dbReference>
<evidence type="ECO:0000259" key="1">
    <source>
        <dbReference type="Pfam" id="PF06032"/>
    </source>
</evidence>
<evidence type="ECO:0000259" key="2">
    <source>
        <dbReference type="Pfam" id="PF20906"/>
    </source>
</evidence>
<evidence type="ECO:0000313" key="4">
    <source>
        <dbReference type="Proteomes" id="UP000234641"/>
    </source>
</evidence>
<name>A0A2H1HYK7_BRELN</name>
<dbReference type="Gene3D" id="2.40.390.10">
    <property type="entry name" value="CV3147-like"/>
    <property type="match status" value="1"/>
</dbReference>
<dbReference type="EMBL" id="FXYY01000002">
    <property type="protein sequence ID" value="SMX67906.1"/>
    <property type="molecule type" value="Genomic_DNA"/>
</dbReference>
<dbReference type="InterPro" id="IPR024071">
    <property type="entry name" value="S-Me-THD_C_sf"/>
</dbReference>
<feature type="domain" description="S-Me-THD-like C-terminal" evidence="2">
    <location>
        <begin position="178"/>
        <end position="359"/>
    </location>
</feature>
<organism evidence="3 4">
    <name type="scientific">Brevibacterium linens ATCC 9172</name>
    <dbReference type="NCBI Taxonomy" id="1255617"/>
    <lineage>
        <taxon>Bacteria</taxon>
        <taxon>Bacillati</taxon>
        <taxon>Actinomycetota</taxon>
        <taxon>Actinomycetes</taxon>
        <taxon>Micrococcales</taxon>
        <taxon>Brevibacteriaceae</taxon>
        <taxon>Brevibacterium</taxon>
    </lineage>
</organism>